<dbReference type="PANTHER" id="PTHR30294:SF29">
    <property type="entry name" value="MULTIDRUG ABC TRANSPORTER PERMEASE YBHS-RELATED"/>
    <property type="match status" value="1"/>
</dbReference>
<gene>
    <name evidence="8" type="ORF">HNQ61_001098</name>
</gene>
<feature type="domain" description="ABC-2 type transporter transmembrane" evidence="7">
    <location>
        <begin position="19"/>
        <end position="396"/>
    </location>
</feature>
<dbReference type="PANTHER" id="PTHR30294">
    <property type="entry name" value="MEMBRANE COMPONENT OF ABC TRANSPORTER YHHJ-RELATED"/>
    <property type="match status" value="1"/>
</dbReference>
<feature type="transmembrane region" description="Helical" evidence="6">
    <location>
        <begin position="185"/>
        <end position="206"/>
    </location>
</feature>
<evidence type="ECO:0000256" key="5">
    <source>
        <dbReference type="ARBA" id="ARBA00023136"/>
    </source>
</evidence>
<evidence type="ECO:0000256" key="2">
    <source>
        <dbReference type="ARBA" id="ARBA00022475"/>
    </source>
</evidence>
<evidence type="ECO:0000256" key="6">
    <source>
        <dbReference type="SAM" id="Phobius"/>
    </source>
</evidence>
<dbReference type="Proteomes" id="UP000582837">
    <property type="component" value="Unassembled WGS sequence"/>
</dbReference>
<dbReference type="InterPro" id="IPR013525">
    <property type="entry name" value="ABC2_TM"/>
</dbReference>
<evidence type="ECO:0000313" key="8">
    <source>
        <dbReference type="EMBL" id="MBB6069483.1"/>
    </source>
</evidence>
<accession>A0A841GVQ3</accession>
<protein>
    <submittedName>
        <fullName evidence="8">ABC-2 type transport system permease protein</fullName>
    </submittedName>
</protein>
<reference evidence="8 9" key="1">
    <citation type="submission" date="2020-08" db="EMBL/GenBank/DDBJ databases">
        <title>Genomic Encyclopedia of Type Strains, Phase IV (KMG-IV): sequencing the most valuable type-strain genomes for metagenomic binning, comparative biology and taxonomic classification.</title>
        <authorList>
            <person name="Goeker M."/>
        </authorList>
    </citation>
    <scope>NUCLEOTIDE SEQUENCE [LARGE SCALE GENOMIC DNA]</scope>
    <source>
        <strain evidence="8 9">DSM 29007</strain>
    </source>
</reference>
<evidence type="ECO:0000313" key="9">
    <source>
        <dbReference type="Proteomes" id="UP000582837"/>
    </source>
</evidence>
<evidence type="ECO:0000256" key="1">
    <source>
        <dbReference type="ARBA" id="ARBA00004651"/>
    </source>
</evidence>
<sequence>MHNVLLIIRREFLERVRTKAFVIGTVLFPVFMIAMMVLPALIKPGGGDRTLVLVDQSPAGIGARVEQLLKAPSAEKNAIRYTIERTTNPLESQRAALNKRVESKEIDGYVVIGADVLQSSKVMYRARDVTKVQVVQDLDRAISGVVQQERLKGSGMTAEQVARLVQGVDIDAARVSGDGEETGGLMSTLITAYVIFFLFMQLITLYGQNAMRSVLEEKNNRIVEVIVSSVRPMHLMAGKILGLASVALLQISIWVSFAALVASQQGVLSRRFGMSAGAFSALNMGGGTWAALLIFFVLGFILYAAMYAAAGSTVTSEQEAQQLAFPMMLPLLIPVAFIMPILTDPMGNTARVLSMIPFTSPVVMPMRAVATDVPLWEIALSVVLLVMGMTAVVWLAGKIYRVGILSTGKKPTLAELGRWLRAA</sequence>
<feature type="transmembrane region" description="Helical" evidence="6">
    <location>
        <begin position="323"/>
        <end position="342"/>
    </location>
</feature>
<feature type="transmembrane region" description="Helical" evidence="6">
    <location>
        <begin position="20"/>
        <end position="42"/>
    </location>
</feature>
<dbReference type="InterPro" id="IPR051449">
    <property type="entry name" value="ABC-2_transporter_component"/>
</dbReference>
<proteinExistence type="predicted"/>
<comment type="subcellular location">
    <subcellularLocation>
        <location evidence="1">Cell membrane</location>
        <topology evidence="1">Multi-pass membrane protein</topology>
    </subcellularLocation>
</comment>
<dbReference type="EMBL" id="JACHIA010000002">
    <property type="protein sequence ID" value="MBB6069483.1"/>
    <property type="molecule type" value="Genomic_DNA"/>
</dbReference>
<evidence type="ECO:0000259" key="7">
    <source>
        <dbReference type="Pfam" id="PF12698"/>
    </source>
</evidence>
<evidence type="ECO:0000256" key="4">
    <source>
        <dbReference type="ARBA" id="ARBA00022989"/>
    </source>
</evidence>
<keyword evidence="2" id="KW-1003">Cell membrane</keyword>
<feature type="transmembrane region" description="Helical" evidence="6">
    <location>
        <begin position="289"/>
        <end position="311"/>
    </location>
</feature>
<feature type="transmembrane region" description="Helical" evidence="6">
    <location>
        <begin position="240"/>
        <end position="262"/>
    </location>
</feature>
<keyword evidence="5 6" id="KW-0472">Membrane</keyword>
<name>A0A841GVQ3_9BACT</name>
<feature type="transmembrane region" description="Helical" evidence="6">
    <location>
        <begin position="375"/>
        <end position="396"/>
    </location>
</feature>
<dbReference type="Pfam" id="PF12698">
    <property type="entry name" value="ABC2_membrane_3"/>
    <property type="match status" value="1"/>
</dbReference>
<dbReference type="GO" id="GO:0005886">
    <property type="term" value="C:plasma membrane"/>
    <property type="evidence" value="ECO:0007669"/>
    <property type="project" value="UniProtKB-SubCell"/>
</dbReference>
<comment type="caution">
    <text evidence="8">The sequence shown here is derived from an EMBL/GenBank/DDBJ whole genome shotgun (WGS) entry which is preliminary data.</text>
</comment>
<keyword evidence="9" id="KW-1185">Reference proteome</keyword>
<dbReference type="AlphaFoldDB" id="A0A841GVQ3"/>
<keyword evidence="3 6" id="KW-0812">Transmembrane</keyword>
<organism evidence="8 9">
    <name type="scientific">Longimicrobium terrae</name>
    <dbReference type="NCBI Taxonomy" id="1639882"/>
    <lineage>
        <taxon>Bacteria</taxon>
        <taxon>Pseudomonadati</taxon>
        <taxon>Gemmatimonadota</taxon>
        <taxon>Longimicrobiia</taxon>
        <taxon>Longimicrobiales</taxon>
        <taxon>Longimicrobiaceae</taxon>
        <taxon>Longimicrobium</taxon>
    </lineage>
</organism>
<keyword evidence="4 6" id="KW-1133">Transmembrane helix</keyword>
<evidence type="ECO:0000256" key="3">
    <source>
        <dbReference type="ARBA" id="ARBA00022692"/>
    </source>
</evidence>
<dbReference type="GO" id="GO:0140359">
    <property type="term" value="F:ABC-type transporter activity"/>
    <property type="evidence" value="ECO:0007669"/>
    <property type="project" value="InterPro"/>
</dbReference>
<dbReference type="RefSeq" id="WP_170037544.1">
    <property type="nucleotide sequence ID" value="NZ_JABDTL010000002.1"/>
</dbReference>